<feature type="region of interest" description="Disordered" evidence="1">
    <location>
        <begin position="1315"/>
        <end position="1340"/>
    </location>
</feature>
<keyword evidence="3" id="KW-1185">Reference proteome</keyword>
<dbReference type="GeneID" id="94192666"/>
<accession>A0AAV4LM01</accession>
<dbReference type="EMBL" id="BPLF01000001">
    <property type="protein sequence ID" value="GIX61183.1"/>
    <property type="molecule type" value="Genomic_DNA"/>
</dbReference>
<name>A0AAV4LM01_BABCB</name>
<dbReference type="Proteomes" id="UP001497744">
    <property type="component" value="Unassembled WGS sequence"/>
</dbReference>
<evidence type="ECO:0000313" key="3">
    <source>
        <dbReference type="Proteomes" id="UP001497744"/>
    </source>
</evidence>
<protein>
    <submittedName>
        <fullName evidence="2">Cyclopropane-fatty-acyl-phospholipid synthase, putative</fullName>
    </submittedName>
</protein>
<comment type="caution">
    <text evidence="2">The sequence shown here is derived from an EMBL/GenBank/DDBJ whole genome shotgun (WGS) entry which is preliminary data.</text>
</comment>
<organism evidence="2 3">
    <name type="scientific">Babesia caballi</name>
    <dbReference type="NCBI Taxonomy" id="5871"/>
    <lineage>
        <taxon>Eukaryota</taxon>
        <taxon>Sar</taxon>
        <taxon>Alveolata</taxon>
        <taxon>Apicomplexa</taxon>
        <taxon>Aconoidasida</taxon>
        <taxon>Piroplasmida</taxon>
        <taxon>Babesiidae</taxon>
        <taxon>Babesia</taxon>
    </lineage>
</organism>
<evidence type="ECO:0000313" key="2">
    <source>
        <dbReference type="EMBL" id="GIX61183.1"/>
    </source>
</evidence>
<proteinExistence type="predicted"/>
<reference evidence="2 3" key="1">
    <citation type="submission" date="2021-06" db="EMBL/GenBank/DDBJ databases">
        <title>Genome sequence of Babesia caballi.</title>
        <authorList>
            <person name="Yamagishi J."/>
            <person name="Kidaka T."/>
            <person name="Ochi A."/>
        </authorList>
    </citation>
    <scope>NUCLEOTIDE SEQUENCE [LARGE SCALE GENOMIC DNA]</scope>
    <source>
        <strain evidence="2">USDA-D6B2</strain>
    </source>
</reference>
<sequence>MKRALDEQAVKEQPPKEGIVIAKARPLQPEELELVEVHREITQQWRNNATAEASYAFVRLGLPTRERAAAGEGVADDVDSDAQYARLLQLVDPALVPDELLQAEYVPAGALDGAAHEVTDVKQAIRKIDQVMEREANYVEADEQQPKAQRDDAMDAEASLFNDHDDQLRQQALHHDGARAALVRHAVLQHGQRRAQGVAAGPPVAVAQNGLHAGVREAAQRGVLVAEEAQHRAEGHAGGAPLGGGLVGGLQALEDALEVGVVARGARLGGQQLDELVGDVDEVVGDEEAGGADHAGAELGVLGLDGGAVDLHDVAQQQLVHLRPLAGGRADGRVVLRPEEVGDHLLEGALLPRLLHGHAAEHLEERADDDEGEAGQVEEPHEVLDAEGREGVAGQAERYVALRPGGRVPAVHALGGQGQQQLLEVEGVDHVPVDVVCDGGEHGGLVAGEDDALLEEALVAAGGSSGGCRLGDALGVSRGLLSRELPRVHVARRSDAQWAPAGPRTPAFRNGKGATGTVDLRRGVLVGQAPGDVLDGGQGVHAGDGEGPAASHLELVASAVKDAVPYPFDVEPESAPEDVREQKGGAGAGVVEGLQADAHQAVHQTHEVVGGDALKQGVLRVQVHAGLLQVENVGNDLDGHLADPGADVAAAVDLGVEAGVLQAGDQAGEGNERVLPSLGIPDVGVVEVGQDLLAQDANHLLVVAGAHWLRDGAEGQRVAAPGGDVVGLAPDPAQNLLEQSSGLGRVGGAHDVEQVVHGLDGGHLHVNGEVAHPVLQNDRVDLQLVAAQGQRRGSVRDAADVLDEAADGLPDDDAALQAEQALALEEDGHLADARELVRDQVAVLEQAREDLGEGAEGAVHHAQGGGGDGGEAVLDDLEVDGPPVARHQLAVGRVHERERHAPQRDGGVLPRGQVGVVELGLHDVVDHRERVKPQLGDLVRDVHEGVAAVGDRVVVGHDDEVEAVRDVAHAAHQLLERGAGGAAAVDGNVEQRHVHQRLAHRDEVGGLDEGAGEVAHDGPADVAGGVADGRARGALAAPDVEAQRQDDAVEHAGEHVRVQEAAADDLGDGEAAAVDGRLALGEGRAGRVVLRLDDLQHVVDYLVVEVHGELDGNAADGLGRGPAHADVDVHQRPQQLLHDDLHARVHHKVPHLGLGLLRVRRGLHELAQPAAVALRVGLRREQVHCQAADAGRPELAAGGGGGEPGVVQDAGGQAVRHEPTDLGVAHVGAGEEGRENNGRGVARLGGKAQVVHGEAQKANLQRGGTAVGVAPQAAESEGRVHEEGQPRQEDVLHAPAFVLVLQVAADALVRLQKLDEKSNRDQQPDLVGRAGNQPAHPDNLGDVVNVVAHVLQGDERQALGVGGAAGDHGGPLLGGQLDEAAQDSEGLAHQALNVRVQQVWRVHVAAGKHLQLGGDAHHGRKNLRALGAGGRADACDGAGGGNTLRLLRHGLRRVVHGERHRKLERVVAAPLAIEDAAAAAAAGRAVARRRGVVKDQVPGARAELAHQPRRLVVF</sequence>
<dbReference type="RefSeq" id="XP_067713254.1">
    <property type="nucleotide sequence ID" value="XM_067857153.1"/>
</dbReference>
<evidence type="ECO:0000256" key="1">
    <source>
        <dbReference type="SAM" id="MobiDB-lite"/>
    </source>
</evidence>
<gene>
    <name evidence="2" type="ORF">BcabD6B2_06180</name>
</gene>